<evidence type="ECO:0000313" key="1">
    <source>
        <dbReference type="EMBL" id="CEK75793.1"/>
    </source>
</evidence>
<accession>A0A0B7A4Q1</accession>
<proteinExistence type="predicted"/>
<gene>
    <name evidence="1" type="primary">ORF97068</name>
</gene>
<dbReference type="AlphaFoldDB" id="A0A0B7A4Q1"/>
<sequence>MDVCLYWPVFFPQFDSSDDNLITEQLFFLLFVLKQRKSNPDFYYLTTQQLSTKEMDVRYVFCIIYYQLRCADNTNEDSINDIHFQDSLLQTFLN</sequence>
<dbReference type="EMBL" id="HACG01028928">
    <property type="protein sequence ID" value="CEK75793.1"/>
    <property type="molecule type" value="Transcribed_RNA"/>
</dbReference>
<organism evidence="1">
    <name type="scientific">Arion vulgaris</name>
    <dbReference type="NCBI Taxonomy" id="1028688"/>
    <lineage>
        <taxon>Eukaryota</taxon>
        <taxon>Metazoa</taxon>
        <taxon>Spiralia</taxon>
        <taxon>Lophotrochozoa</taxon>
        <taxon>Mollusca</taxon>
        <taxon>Gastropoda</taxon>
        <taxon>Heterobranchia</taxon>
        <taxon>Euthyneura</taxon>
        <taxon>Panpulmonata</taxon>
        <taxon>Eupulmonata</taxon>
        <taxon>Stylommatophora</taxon>
        <taxon>Helicina</taxon>
        <taxon>Arionoidea</taxon>
        <taxon>Arionidae</taxon>
        <taxon>Arion</taxon>
    </lineage>
</organism>
<protein>
    <submittedName>
        <fullName evidence="1">Uncharacterized protein</fullName>
    </submittedName>
</protein>
<reference evidence="1" key="1">
    <citation type="submission" date="2014-12" db="EMBL/GenBank/DDBJ databases">
        <title>Insight into the proteome of Arion vulgaris.</title>
        <authorList>
            <person name="Aradska J."/>
            <person name="Bulat T."/>
            <person name="Smidak R."/>
            <person name="Sarate P."/>
            <person name="Gangsoo J."/>
            <person name="Sialana F."/>
            <person name="Bilban M."/>
            <person name="Lubec G."/>
        </authorList>
    </citation>
    <scope>NUCLEOTIDE SEQUENCE</scope>
    <source>
        <tissue evidence="1">Skin</tissue>
    </source>
</reference>
<name>A0A0B7A4Q1_9EUPU</name>